<keyword evidence="1" id="KW-0479">Metal-binding</keyword>
<dbReference type="GO" id="GO:0006457">
    <property type="term" value="P:protein folding"/>
    <property type="evidence" value="ECO:0007669"/>
    <property type="project" value="TreeGrafter"/>
</dbReference>
<reference evidence="6" key="1">
    <citation type="submission" date="2021-02" db="EMBL/GenBank/DDBJ databases">
        <authorList>
            <person name="Nowell W R."/>
        </authorList>
    </citation>
    <scope>NUCLEOTIDE SEQUENCE</scope>
</reference>
<dbReference type="OrthoDB" id="10044395at2759"/>
<dbReference type="GO" id="GO:0051087">
    <property type="term" value="F:protein-folding chaperone binding"/>
    <property type="evidence" value="ECO:0007669"/>
    <property type="project" value="TreeGrafter"/>
</dbReference>
<dbReference type="EMBL" id="CAJNON010000191">
    <property type="protein sequence ID" value="CAF1085612.1"/>
    <property type="molecule type" value="Genomic_DNA"/>
</dbReference>
<dbReference type="Proteomes" id="UP000663891">
    <property type="component" value="Unassembled WGS sequence"/>
</dbReference>
<evidence type="ECO:0000256" key="2">
    <source>
        <dbReference type="ARBA" id="ARBA00022771"/>
    </source>
</evidence>
<evidence type="ECO:0000259" key="5">
    <source>
        <dbReference type="PROSITE" id="PS51501"/>
    </source>
</evidence>
<evidence type="ECO:0000313" key="6">
    <source>
        <dbReference type="EMBL" id="CAF1085612.1"/>
    </source>
</evidence>
<evidence type="ECO:0000256" key="4">
    <source>
        <dbReference type="PROSITE-ProRule" id="PRU00834"/>
    </source>
</evidence>
<dbReference type="GO" id="GO:0030150">
    <property type="term" value="P:protein import into mitochondrial matrix"/>
    <property type="evidence" value="ECO:0007669"/>
    <property type="project" value="TreeGrafter"/>
</dbReference>
<dbReference type="AlphaFoldDB" id="A0A814MX52"/>
<proteinExistence type="predicted"/>
<evidence type="ECO:0000256" key="1">
    <source>
        <dbReference type="ARBA" id="ARBA00022723"/>
    </source>
</evidence>
<dbReference type="InterPro" id="IPR024158">
    <property type="entry name" value="Mt_import_TIM15"/>
</dbReference>
<protein>
    <recommendedName>
        <fullName evidence="5">DNL-type domain-containing protein</fullName>
    </recommendedName>
</protein>
<organism evidence="6 7">
    <name type="scientific">Adineta steineri</name>
    <dbReference type="NCBI Taxonomy" id="433720"/>
    <lineage>
        <taxon>Eukaryota</taxon>
        <taxon>Metazoa</taxon>
        <taxon>Spiralia</taxon>
        <taxon>Gnathifera</taxon>
        <taxon>Rotifera</taxon>
        <taxon>Eurotatoria</taxon>
        <taxon>Bdelloidea</taxon>
        <taxon>Adinetida</taxon>
        <taxon>Adinetidae</taxon>
        <taxon>Adineta</taxon>
    </lineage>
</organism>
<dbReference type="CDD" id="cd00882">
    <property type="entry name" value="Ras_like_GTPase"/>
    <property type="match status" value="1"/>
</dbReference>
<dbReference type="Pfam" id="PF05180">
    <property type="entry name" value="zf-DNL"/>
    <property type="match status" value="1"/>
</dbReference>
<dbReference type="SUPFAM" id="SSF52540">
    <property type="entry name" value="P-loop containing nucleoside triphosphate hydrolases"/>
    <property type="match status" value="1"/>
</dbReference>
<dbReference type="InterPro" id="IPR007853">
    <property type="entry name" value="Znf_DNL-typ"/>
</dbReference>
<dbReference type="GO" id="GO:0008270">
    <property type="term" value="F:zinc ion binding"/>
    <property type="evidence" value="ECO:0007669"/>
    <property type="project" value="UniProtKB-KW"/>
</dbReference>
<dbReference type="PANTHER" id="PTHR20922:SF13">
    <property type="entry name" value="DNL-TYPE ZINC FINGER PROTEIN"/>
    <property type="match status" value="1"/>
</dbReference>
<feature type="domain" description="DNL-type" evidence="5">
    <location>
        <begin position="56"/>
        <end position="154"/>
    </location>
</feature>
<accession>A0A814MX52</accession>
<dbReference type="InterPro" id="IPR027417">
    <property type="entry name" value="P-loop_NTPase"/>
</dbReference>
<dbReference type="GO" id="GO:0050821">
    <property type="term" value="P:protein stabilization"/>
    <property type="evidence" value="ECO:0007669"/>
    <property type="project" value="TreeGrafter"/>
</dbReference>
<evidence type="ECO:0000313" key="7">
    <source>
        <dbReference type="Proteomes" id="UP000663891"/>
    </source>
</evidence>
<keyword evidence="2 4" id="KW-0863">Zinc-finger</keyword>
<comment type="caution">
    <text evidence="6">The sequence shown here is derived from an EMBL/GenBank/DDBJ whole genome shotgun (WGS) entry which is preliminary data.</text>
</comment>
<keyword evidence="3" id="KW-0862">Zinc</keyword>
<evidence type="ECO:0000256" key="3">
    <source>
        <dbReference type="ARBA" id="ARBA00022833"/>
    </source>
</evidence>
<gene>
    <name evidence="6" type="ORF">VCS650_LOCUS19264</name>
</gene>
<dbReference type="Gene3D" id="3.40.50.300">
    <property type="entry name" value="P-loop containing nucleotide triphosphate hydrolases"/>
    <property type="match status" value="1"/>
</dbReference>
<sequence>MFRLALTRLVATSIITIRPSKVITHHYRYFLRNISSQSNDNIQQSRIPLADINQGEESKRMGVQFRCKVCNHTLQKTFTRQSYEKGVVIIRCDSCTNLHLIADNLGWFKDLTKDGKFNSTSNKLIGKNLAEVGAGETTQEIQPYDGQGYRLYDIPGRNDDLSYFSMEYIAFWKALTARIVVITSTIKEMTKVFRLLDAIQLRYDIIVNKFDLVNLEEREKVKVQIKQEIINCKLQGVNHIWFISAENPRQFPDWINMIDYLTNK</sequence>
<dbReference type="PROSITE" id="PS51501">
    <property type="entry name" value="ZF_DNL"/>
    <property type="match status" value="1"/>
</dbReference>
<name>A0A814MX52_9BILA</name>
<dbReference type="GO" id="GO:0005739">
    <property type="term" value="C:mitochondrion"/>
    <property type="evidence" value="ECO:0007669"/>
    <property type="project" value="TreeGrafter"/>
</dbReference>
<dbReference type="PANTHER" id="PTHR20922">
    <property type="entry name" value="DNL-TYPE ZINC FINGER PROTEIN"/>
    <property type="match status" value="1"/>
</dbReference>